<comment type="subcellular location">
    <subcellularLocation>
        <location evidence="1">Cell membrane</location>
        <topology evidence="1">Peripheral membrane protein</topology>
    </subcellularLocation>
</comment>
<keyword evidence="6" id="KW-0472">Membrane</keyword>
<dbReference type="GO" id="GO:0019350">
    <property type="term" value="P:teichoic acid biosynthetic process"/>
    <property type="evidence" value="ECO:0007669"/>
    <property type="project" value="UniProtKB-KW"/>
</dbReference>
<evidence type="ECO:0000313" key="7">
    <source>
        <dbReference type="EMBL" id="EHG19531.1"/>
    </source>
</evidence>
<dbReference type="PATRIC" id="fig|679201.3.peg.1861"/>
<keyword evidence="5" id="KW-0777">Teichoic acid biosynthesis</keyword>
<comment type="caution">
    <text evidence="7">The sequence shown here is derived from an EMBL/GenBank/DDBJ whole genome shotgun (WGS) entry which is preliminary data.</text>
</comment>
<dbReference type="Gene3D" id="3.40.50.12580">
    <property type="match status" value="1"/>
</dbReference>
<dbReference type="GO" id="GO:0005886">
    <property type="term" value="C:plasma membrane"/>
    <property type="evidence" value="ECO:0007669"/>
    <property type="project" value="UniProtKB-SubCell"/>
</dbReference>
<dbReference type="InterPro" id="IPR043149">
    <property type="entry name" value="TagF_N"/>
</dbReference>
<evidence type="ECO:0000256" key="5">
    <source>
        <dbReference type="ARBA" id="ARBA00022944"/>
    </source>
</evidence>
<dbReference type="PANTHER" id="PTHR37316">
    <property type="entry name" value="TEICHOIC ACID GLYCEROL-PHOSPHATE PRIMASE"/>
    <property type="match status" value="1"/>
</dbReference>
<organism evidence="7 8">
    <name type="scientific">Selenomonas infelix ATCC 43532</name>
    <dbReference type="NCBI Taxonomy" id="679201"/>
    <lineage>
        <taxon>Bacteria</taxon>
        <taxon>Bacillati</taxon>
        <taxon>Bacillota</taxon>
        <taxon>Negativicutes</taxon>
        <taxon>Selenomonadales</taxon>
        <taxon>Selenomonadaceae</taxon>
        <taxon>Selenomonas</taxon>
    </lineage>
</organism>
<dbReference type="InterPro" id="IPR007554">
    <property type="entry name" value="Glycerophosphate_synth"/>
</dbReference>
<evidence type="ECO:0000256" key="4">
    <source>
        <dbReference type="ARBA" id="ARBA00022679"/>
    </source>
</evidence>
<dbReference type="RefSeq" id="WP_006693281.1">
    <property type="nucleotide sequence ID" value="NZ_JH376800.1"/>
</dbReference>
<gene>
    <name evidence="7" type="ORF">HMPREF9334_01846</name>
</gene>
<dbReference type="HOGENOM" id="CLU_029598_1_0_9"/>
<dbReference type="SUPFAM" id="SSF53756">
    <property type="entry name" value="UDP-Glycosyltransferase/glycogen phosphorylase"/>
    <property type="match status" value="1"/>
</dbReference>
<keyword evidence="4" id="KW-0808">Transferase</keyword>
<keyword evidence="8" id="KW-1185">Reference proteome</keyword>
<dbReference type="EMBL" id="ACZM01000018">
    <property type="protein sequence ID" value="EHG19531.1"/>
    <property type="molecule type" value="Genomic_DNA"/>
</dbReference>
<dbReference type="Gene3D" id="3.40.50.11820">
    <property type="match status" value="1"/>
</dbReference>
<proteinExistence type="inferred from homology"/>
<evidence type="ECO:0008006" key="9">
    <source>
        <dbReference type="Google" id="ProtNLM"/>
    </source>
</evidence>
<evidence type="ECO:0000256" key="1">
    <source>
        <dbReference type="ARBA" id="ARBA00004202"/>
    </source>
</evidence>
<name>G5GRG5_9FIRM</name>
<dbReference type="Proteomes" id="UP000004129">
    <property type="component" value="Unassembled WGS sequence"/>
</dbReference>
<evidence type="ECO:0000256" key="3">
    <source>
        <dbReference type="ARBA" id="ARBA00022475"/>
    </source>
</evidence>
<evidence type="ECO:0000256" key="6">
    <source>
        <dbReference type="ARBA" id="ARBA00023136"/>
    </source>
</evidence>
<keyword evidence="3" id="KW-1003">Cell membrane</keyword>
<sequence length="390" mass="45085">MLKRIAKMILPAGLRRTLRRGAEMTVAYILSPLSVKKNKVVFINVAGRGFGCNPKYIALEMLRQQLPVDLVWLVSKDDPAIPHEVRQVRWGSLSMLYELATAGVIITNVKSRIPFIKKKEQLLIQTWHGSNAYKCVEAEIIEEQECDYIKDSKVNSAITDVFISDSPYTSQWYRDAFWCHCDIWETGMPRNDVYCNMSAEAMEALRKSLGIAQGKKIWMYAPTFRDFVEQDTYKLNFEAVQTALQQHFGGEWVGLLRLHPIVNPDLFPPSDAEMINVSSFGDPQELFALTDALISDYSSLINDFIMMKKPVFLYTPDYDSYIARERQLKQIYFDLPLRRNRTDDELCADILAFHSEKYQEDMTSYWKNYGCILDGKASERVVERLKKFIL</sequence>
<accession>G5GRG5</accession>
<dbReference type="InterPro" id="IPR051612">
    <property type="entry name" value="Teichoic_Acid_Biosynth"/>
</dbReference>
<evidence type="ECO:0000313" key="8">
    <source>
        <dbReference type="Proteomes" id="UP000004129"/>
    </source>
</evidence>
<comment type="similarity">
    <text evidence="2">Belongs to the CDP-glycerol glycerophosphotransferase family.</text>
</comment>
<evidence type="ECO:0000256" key="2">
    <source>
        <dbReference type="ARBA" id="ARBA00010488"/>
    </source>
</evidence>
<protein>
    <recommendedName>
        <fullName evidence="9">CDP-glycerol:poly(Glycerophosphate) glycerophosphotransferase</fullName>
    </recommendedName>
</protein>
<dbReference type="STRING" id="679201.HMPREF9334_01846"/>
<dbReference type="PANTHER" id="PTHR37316:SF3">
    <property type="entry name" value="TEICHOIC ACID GLYCEROL-PHOSPHATE TRANSFERASE"/>
    <property type="match status" value="1"/>
</dbReference>
<dbReference type="GO" id="GO:0047355">
    <property type="term" value="F:CDP-glycerol glycerophosphotransferase activity"/>
    <property type="evidence" value="ECO:0007669"/>
    <property type="project" value="InterPro"/>
</dbReference>
<dbReference type="InterPro" id="IPR043148">
    <property type="entry name" value="TagF_C"/>
</dbReference>
<dbReference type="Pfam" id="PF04464">
    <property type="entry name" value="Glyphos_transf"/>
    <property type="match status" value="1"/>
</dbReference>
<dbReference type="eggNOG" id="COG1887">
    <property type="taxonomic scope" value="Bacteria"/>
</dbReference>
<dbReference type="AlphaFoldDB" id="G5GRG5"/>
<reference evidence="7 8" key="1">
    <citation type="submission" date="2011-08" db="EMBL/GenBank/DDBJ databases">
        <title>The Genome Sequence of Selenomonas infelix ATCC 43532.</title>
        <authorList>
            <consortium name="The Broad Institute Genome Sequencing Platform"/>
            <person name="Earl A."/>
            <person name="Ward D."/>
            <person name="Feldgarden M."/>
            <person name="Gevers D."/>
            <person name="Izard J."/>
            <person name="Blanton J.M."/>
            <person name="Baranova O.V."/>
            <person name="Dewhirst F.E."/>
            <person name="Young S.K."/>
            <person name="Zeng Q."/>
            <person name="Gargeya S."/>
            <person name="Fitzgerald M."/>
            <person name="Haas B."/>
            <person name="Abouelleil A."/>
            <person name="Alvarado L."/>
            <person name="Arachchi H.M."/>
            <person name="Berlin A."/>
            <person name="Brown A."/>
            <person name="Chapman S.B."/>
            <person name="Chen Z."/>
            <person name="Dunbar C."/>
            <person name="Freedman E."/>
            <person name="Gearin G."/>
            <person name="Gellesch M."/>
            <person name="Goldberg J."/>
            <person name="Griggs A."/>
            <person name="Gujja S."/>
            <person name="Heiman D."/>
            <person name="Howarth C."/>
            <person name="Larson L."/>
            <person name="Lui A."/>
            <person name="MacDonald P.J.P."/>
            <person name="Montmayeur A."/>
            <person name="Murphy C."/>
            <person name="Neiman D."/>
            <person name="Pearson M."/>
            <person name="Priest M."/>
            <person name="Roberts A."/>
            <person name="Saif S."/>
            <person name="Shea T."/>
            <person name="Shenoy N."/>
            <person name="Sisk P."/>
            <person name="Stolte C."/>
            <person name="Sykes S."/>
            <person name="Wortman J."/>
            <person name="Nusbaum C."/>
            <person name="Birren B."/>
        </authorList>
    </citation>
    <scope>NUCLEOTIDE SEQUENCE [LARGE SCALE GENOMIC DNA]</scope>
    <source>
        <strain evidence="7 8">ATCC 43532</strain>
    </source>
</reference>